<feature type="binding site" evidence="5">
    <location>
        <position position="73"/>
    </location>
    <ligand>
        <name>S-adenosyl-L-methionine</name>
        <dbReference type="ChEBI" id="CHEBI:59789"/>
    </ligand>
</feature>
<evidence type="ECO:0000256" key="4">
    <source>
        <dbReference type="ARBA" id="ARBA00038303"/>
    </source>
</evidence>
<accession>A0A562UF35</accession>
<evidence type="ECO:0000256" key="1">
    <source>
        <dbReference type="ARBA" id="ARBA00022603"/>
    </source>
</evidence>
<keyword evidence="1 5" id="KW-0489">Methyltransferase</keyword>
<evidence type="ECO:0000256" key="3">
    <source>
        <dbReference type="ARBA" id="ARBA00022691"/>
    </source>
</evidence>
<dbReference type="PANTHER" id="PTHR33603:SF1">
    <property type="entry name" value="RIBOSOMAL RNA LARGE SUBUNIT METHYLTRANSFERASE H"/>
    <property type="match status" value="1"/>
</dbReference>
<proteinExistence type="inferred from homology"/>
<comment type="subunit">
    <text evidence="5">Homodimer.</text>
</comment>
<dbReference type="AlphaFoldDB" id="A0A562UF35"/>
<keyword evidence="5" id="KW-0963">Cytoplasm</keyword>
<dbReference type="Pfam" id="PF02590">
    <property type="entry name" value="SPOUT_MTase"/>
    <property type="match status" value="1"/>
</dbReference>
<keyword evidence="3 5" id="KW-0949">S-adenosyl-L-methionine</keyword>
<comment type="subcellular location">
    <subcellularLocation>
        <location evidence="5">Cytoplasm</location>
    </subcellularLocation>
</comment>
<organism evidence="6 7">
    <name type="scientific">Mucilaginibacter frigoritolerans</name>
    <dbReference type="NCBI Taxonomy" id="652788"/>
    <lineage>
        <taxon>Bacteria</taxon>
        <taxon>Pseudomonadati</taxon>
        <taxon>Bacteroidota</taxon>
        <taxon>Sphingobacteriia</taxon>
        <taxon>Sphingobacteriales</taxon>
        <taxon>Sphingobacteriaceae</taxon>
        <taxon>Mucilaginibacter</taxon>
    </lineage>
</organism>
<dbReference type="OrthoDB" id="9806643at2"/>
<dbReference type="InterPro" id="IPR029028">
    <property type="entry name" value="Alpha/beta_knot_MTases"/>
</dbReference>
<dbReference type="NCBIfam" id="NF000990">
    <property type="entry name" value="PRK00103.2-4"/>
    <property type="match status" value="1"/>
</dbReference>
<evidence type="ECO:0000313" key="7">
    <source>
        <dbReference type="Proteomes" id="UP000317010"/>
    </source>
</evidence>
<keyword evidence="2 5" id="KW-0808">Transferase</keyword>
<dbReference type="InterPro" id="IPR003742">
    <property type="entry name" value="RlmH-like"/>
</dbReference>
<name>A0A562UF35_9SPHI</name>
<comment type="caution">
    <text evidence="6">The sequence shown here is derived from an EMBL/GenBank/DDBJ whole genome shotgun (WGS) entry which is preliminary data.</text>
</comment>
<dbReference type="PIRSF" id="PIRSF004505">
    <property type="entry name" value="MT_bac"/>
    <property type="match status" value="1"/>
</dbReference>
<dbReference type="EC" id="2.1.1.177" evidence="5"/>
<feature type="binding site" evidence="5">
    <location>
        <position position="105"/>
    </location>
    <ligand>
        <name>S-adenosyl-L-methionine</name>
        <dbReference type="ChEBI" id="CHEBI:59789"/>
    </ligand>
</feature>
<dbReference type="GO" id="GO:0005737">
    <property type="term" value="C:cytoplasm"/>
    <property type="evidence" value="ECO:0007669"/>
    <property type="project" value="UniProtKB-SubCell"/>
</dbReference>
<keyword evidence="5" id="KW-0698">rRNA processing</keyword>
<dbReference type="InterPro" id="IPR029026">
    <property type="entry name" value="tRNA_m1G_MTases_N"/>
</dbReference>
<dbReference type="HAMAP" id="MF_00658">
    <property type="entry name" value="23SrRNA_methyltr_H"/>
    <property type="match status" value="1"/>
</dbReference>
<dbReference type="EMBL" id="VLLI01000001">
    <property type="protein sequence ID" value="TWJ04412.1"/>
    <property type="molecule type" value="Genomic_DNA"/>
</dbReference>
<evidence type="ECO:0000256" key="2">
    <source>
        <dbReference type="ARBA" id="ARBA00022679"/>
    </source>
</evidence>
<protein>
    <recommendedName>
        <fullName evidence="5">Ribosomal RNA large subunit methyltransferase H</fullName>
        <ecNumber evidence="5">2.1.1.177</ecNumber>
    </recommendedName>
    <alternativeName>
        <fullName evidence="5">23S rRNA (pseudouridine1915-N3)-methyltransferase</fullName>
    </alternativeName>
    <alternativeName>
        <fullName evidence="5">23S rRNA m3Psi1915 methyltransferase</fullName>
    </alternativeName>
    <alternativeName>
        <fullName evidence="5">rRNA (pseudouridine-N3-)-methyltransferase RlmH</fullName>
    </alternativeName>
</protein>
<dbReference type="RefSeq" id="WP_144908612.1">
    <property type="nucleotide sequence ID" value="NZ_VLLI01000001.1"/>
</dbReference>
<dbReference type="GO" id="GO:0070038">
    <property type="term" value="F:rRNA (pseudouridine-N3-)-methyltransferase activity"/>
    <property type="evidence" value="ECO:0007669"/>
    <property type="project" value="UniProtKB-UniRule"/>
</dbReference>
<keyword evidence="7" id="KW-1185">Reference proteome</keyword>
<evidence type="ECO:0000313" key="6">
    <source>
        <dbReference type="EMBL" id="TWJ04412.1"/>
    </source>
</evidence>
<dbReference type="Gene3D" id="3.40.1280.10">
    <property type="match status" value="1"/>
</dbReference>
<gene>
    <name evidence="5" type="primary">rlmH</name>
    <name evidence="6" type="ORF">JN11_00120</name>
</gene>
<dbReference type="PANTHER" id="PTHR33603">
    <property type="entry name" value="METHYLTRANSFERASE"/>
    <property type="match status" value="1"/>
</dbReference>
<feature type="binding site" evidence="5">
    <location>
        <begin position="124"/>
        <end position="129"/>
    </location>
    <ligand>
        <name>S-adenosyl-L-methionine</name>
        <dbReference type="ChEBI" id="CHEBI:59789"/>
    </ligand>
</feature>
<dbReference type="CDD" id="cd18081">
    <property type="entry name" value="RlmH-like"/>
    <property type="match status" value="1"/>
</dbReference>
<comment type="function">
    <text evidence="5">Specifically methylates the pseudouridine at position 1915 (m3Psi1915) in 23S rRNA.</text>
</comment>
<dbReference type="SUPFAM" id="SSF75217">
    <property type="entry name" value="alpha/beta knot"/>
    <property type="match status" value="1"/>
</dbReference>
<comment type="similarity">
    <text evidence="4 5">Belongs to the RNA methyltransferase RlmH family.</text>
</comment>
<evidence type="ECO:0000256" key="5">
    <source>
        <dbReference type="HAMAP-Rule" id="MF_00658"/>
    </source>
</evidence>
<comment type="catalytic activity">
    <reaction evidence="5">
        <text>pseudouridine(1915) in 23S rRNA + S-adenosyl-L-methionine = N(3)-methylpseudouridine(1915) in 23S rRNA + S-adenosyl-L-homocysteine + H(+)</text>
        <dbReference type="Rhea" id="RHEA:42752"/>
        <dbReference type="Rhea" id="RHEA-COMP:10221"/>
        <dbReference type="Rhea" id="RHEA-COMP:10222"/>
        <dbReference type="ChEBI" id="CHEBI:15378"/>
        <dbReference type="ChEBI" id="CHEBI:57856"/>
        <dbReference type="ChEBI" id="CHEBI:59789"/>
        <dbReference type="ChEBI" id="CHEBI:65314"/>
        <dbReference type="ChEBI" id="CHEBI:74486"/>
        <dbReference type="EC" id="2.1.1.177"/>
    </reaction>
</comment>
<reference evidence="6 7" key="1">
    <citation type="submission" date="2019-07" db="EMBL/GenBank/DDBJ databases">
        <title>Genomic Encyclopedia of Archaeal and Bacterial Type Strains, Phase II (KMG-II): from individual species to whole genera.</title>
        <authorList>
            <person name="Goeker M."/>
        </authorList>
    </citation>
    <scope>NUCLEOTIDE SEQUENCE [LARGE SCALE GENOMIC DNA]</scope>
    <source>
        <strain evidence="6 7">ATCC BAA-1854</strain>
    </source>
</reference>
<dbReference type="Proteomes" id="UP000317010">
    <property type="component" value="Unassembled WGS sequence"/>
</dbReference>
<sequence length="157" mass="18152">MKITFLTVGKTEDAYLKDGIDKYVKRLKHYTKLVIIDLDELKNTKALTREQQKAKEAELILKKITPQDYVVLLDEKGMELSSVKFAAYIQKKEVGSVASMVFVVGGPYGFDETVYDRANDKLSLSPMTFSHQMVRLFFIEQLYRAYTIMKGEPYHHE</sequence>